<evidence type="ECO:0000313" key="1">
    <source>
        <dbReference type="EMBL" id="CAI9708870.1"/>
    </source>
</evidence>
<organism evidence="1 2">
    <name type="scientific">Rangifer tarandus platyrhynchus</name>
    <name type="common">Svalbard reindeer</name>
    <dbReference type="NCBI Taxonomy" id="3082113"/>
    <lineage>
        <taxon>Eukaryota</taxon>
        <taxon>Metazoa</taxon>
        <taxon>Chordata</taxon>
        <taxon>Craniata</taxon>
        <taxon>Vertebrata</taxon>
        <taxon>Euteleostomi</taxon>
        <taxon>Mammalia</taxon>
        <taxon>Eutheria</taxon>
        <taxon>Laurasiatheria</taxon>
        <taxon>Artiodactyla</taxon>
        <taxon>Ruminantia</taxon>
        <taxon>Pecora</taxon>
        <taxon>Cervidae</taxon>
        <taxon>Odocoileinae</taxon>
        <taxon>Rangifer</taxon>
    </lineage>
</organism>
<protein>
    <submittedName>
        <fullName evidence="1">Uncharacterized protein</fullName>
    </submittedName>
</protein>
<name>A0ACB0F7B9_RANTA</name>
<dbReference type="Proteomes" id="UP001162501">
    <property type="component" value="Chromosome 33"/>
</dbReference>
<proteinExistence type="predicted"/>
<evidence type="ECO:0000313" key="2">
    <source>
        <dbReference type="Proteomes" id="UP001162501"/>
    </source>
</evidence>
<accession>A0ACB0F7B9</accession>
<sequence>MMLGASCDGATSEVSKPEKDVEPDAEIARESVHGIDAGETAPPERPGARLLEHFCSQLRDGRNHPRSGRPTGRVRVTCASWRPRAWSGAWTAAHPRGAHAVHAPFRIPHRGNSMWCYLHVDAFSGDDAQRQSQLL</sequence>
<gene>
    <name evidence="1" type="ORF">MRATA1EN3_LOCUS20083</name>
</gene>
<reference evidence="1" key="1">
    <citation type="submission" date="2023-05" db="EMBL/GenBank/DDBJ databases">
        <authorList>
            <consortium name="ELIXIR-Norway"/>
        </authorList>
    </citation>
    <scope>NUCLEOTIDE SEQUENCE</scope>
</reference>
<dbReference type="EMBL" id="OX596117">
    <property type="protein sequence ID" value="CAI9708870.1"/>
    <property type="molecule type" value="Genomic_DNA"/>
</dbReference>